<evidence type="ECO:0000256" key="5">
    <source>
        <dbReference type="SAM" id="Phobius"/>
    </source>
</evidence>
<name>A0A3N4ITP6_ASCIM</name>
<sequence length="234" mass="26254">MREPTKTFLRSPSRGPSLLLHAVGLVLLVNAYRYLVDMTAALNVPYIWHLQFLTIIGLTLSTTTYSIAFLADIFVSRSLTRIKNVLAAPSLALEVVVTTLYWGMMAINPKLLMAEMDFVISKEADLSFHLAPFILLLLDFFLFSPPSTHTPLSASLTAGTLAAGYWFWLEQTRQWWGWYPYPFLNHLTGVQRLAFFLMSSSIAAGAVMFLVWLRKEKDVETATSGNGVKGKKVQ</sequence>
<dbReference type="EMBL" id="ML119656">
    <property type="protein sequence ID" value="RPA84984.1"/>
    <property type="molecule type" value="Genomic_DNA"/>
</dbReference>
<feature type="transmembrane region" description="Helical" evidence="5">
    <location>
        <begin position="150"/>
        <end position="169"/>
    </location>
</feature>
<evidence type="ECO:0000256" key="3">
    <source>
        <dbReference type="ARBA" id="ARBA00022989"/>
    </source>
</evidence>
<feature type="transmembrane region" description="Helical" evidence="5">
    <location>
        <begin position="47"/>
        <end position="73"/>
    </location>
</feature>
<dbReference type="PANTHER" id="PTHR10989:SF16">
    <property type="entry name" value="AT02829P-RELATED"/>
    <property type="match status" value="1"/>
</dbReference>
<gene>
    <name evidence="6" type="ORF">BJ508DRAFT_412397</name>
</gene>
<proteinExistence type="predicted"/>
<evidence type="ECO:0000256" key="2">
    <source>
        <dbReference type="ARBA" id="ARBA00022692"/>
    </source>
</evidence>
<feature type="transmembrane region" description="Helical" evidence="5">
    <location>
        <begin position="85"/>
        <end position="106"/>
    </location>
</feature>
<feature type="transmembrane region" description="Helical" evidence="5">
    <location>
        <begin position="189"/>
        <end position="213"/>
    </location>
</feature>
<dbReference type="GO" id="GO:0016020">
    <property type="term" value="C:membrane"/>
    <property type="evidence" value="ECO:0007669"/>
    <property type="project" value="InterPro"/>
</dbReference>
<reference evidence="6 7" key="1">
    <citation type="journal article" date="2018" name="Nat. Ecol. Evol.">
        <title>Pezizomycetes genomes reveal the molecular basis of ectomycorrhizal truffle lifestyle.</title>
        <authorList>
            <person name="Murat C."/>
            <person name="Payen T."/>
            <person name="Noel B."/>
            <person name="Kuo A."/>
            <person name="Morin E."/>
            <person name="Chen J."/>
            <person name="Kohler A."/>
            <person name="Krizsan K."/>
            <person name="Balestrini R."/>
            <person name="Da Silva C."/>
            <person name="Montanini B."/>
            <person name="Hainaut M."/>
            <person name="Levati E."/>
            <person name="Barry K.W."/>
            <person name="Belfiori B."/>
            <person name="Cichocki N."/>
            <person name="Clum A."/>
            <person name="Dockter R.B."/>
            <person name="Fauchery L."/>
            <person name="Guy J."/>
            <person name="Iotti M."/>
            <person name="Le Tacon F."/>
            <person name="Lindquist E.A."/>
            <person name="Lipzen A."/>
            <person name="Malagnac F."/>
            <person name="Mello A."/>
            <person name="Molinier V."/>
            <person name="Miyauchi S."/>
            <person name="Poulain J."/>
            <person name="Riccioni C."/>
            <person name="Rubini A."/>
            <person name="Sitrit Y."/>
            <person name="Splivallo R."/>
            <person name="Traeger S."/>
            <person name="Wang M."/>
            <person name="Zifcakova L."/>
            <person name="Wipf D."/>
            <person name="Zambonelli A."/>
            <person name="Paolocci F."/>
            <person name="Nowrousian M."/>
            <person name="Ottonello S."/>
            <person name="Baldrian P."/>
            <person name="Spatafora J.W."/>
            <person name="Henrissat B."/>
            <person name="Nagy L.G."/>
            <person name="Aury J.M."/>
            <person name="Wincker P."/>
            <person name="Grigoriev I.V."/>
            <person name="Bonfante P."/>
            <person name="Martin F.M."/>
        </authorList>
    </citation>
    <scope>NUCLEOTIDE SEQUENCE [LARGE SCALE GENOMIC DNA]</scope>
    <source>
        <strain evidence="6 7">RN42</strain>
    </source>
</reference>
<keyword evidence="7" id="KW-1185">Reference proteome</keyword>
<feature type="transmembrane region" description="Helical" evidence="5">
    <location>
        <begin position="126"/>
        <end position="143"/>
    </location>
</feature>
<dbReference type="Pfam" id="PF04750">
    <property type="entry name" value="Far-17a_AIG1"/>
    <property type="match status" value="1"/>
</dbReference>
<evidence type="ECO:0000313" key="7">
    <source>
        <dbReference type="Proteomes" id="UP000275078"/>
    </source>
</evidence>
<evidence type="ECO:0000256" key="4">
    <source>
        <dbReference type="ARBA" id="ARBA00023136"/>
    </source>
</evidence>
<comment type="subcellular location">
    <subcellularLocation>
        <location evidence="1">Endomembrane system</location>
        <topology evidence="1">Multi-pass membrane protein</topology>
    </subcellularLocation>
</comment>
<dbReference type="GO" id="GO:0012505">
    <property type="term" value="C:endomembrane system"/>
    <property type="evidence" value="ECO:0007669"/>
    <property type="project" value="UniProtKB-SubCell"/>
</dbReference>
<keyword evidence="2 5" id="KW-0812">Transmembrane</keyword>
<dbReference type="InterPro" id="IPR006838">
    <property type="entry name" value="ADTRP_AIG1"/>
</dbReference>
<protein>
    <recommendedName>
        <fullName evidence="8">FAR-17a/AIG1-like protein</fullName>
    </recommendedName>
</protein>
<dbReference type="Proteomes" id="UP000275078">
    <property type="component" value="Unassembled WGS sequence"/>
</dbReference>
<dbReference type="AlphaFoldDB" id="A0A3N4ITP6"/>
<keyword evidence="3 5" id="KW-1133">Transmembrane helix</keyword>
<dbReference type="OrthoDB" id="1898221at2759"/>
<keyword evidence="4 5" id="KW-0472">Membrane</keyword>
<dbReference type="PANTHER" id="PTHR10989">
    <property type="entry name" value="ANDROGEN-INDUCED PROTEIN 1-RELATED"/>
    <property type="match status" value="1"/>
</dbReference>
<evidence type="ECO:0000256" key="1">
    <source>
        <dbReference type="ARBA" id="ARBA00004127"/>
    </source>
</evidence>
<evidence type="ECO:0000313" key="6">
    <source>
        <dbReference type="EMBL" id="RPA84984.1"/>
    </source>
</evidence>
<organism evidence="6 7">
    <name type="scientific">Ascobolus immersus RN42</name>
    <dbReference type="NCBI Taxonomy" id="1160509"/>
    <lineage>
        <taxon>Eukaryota</taxon>
        <taxon>Fungi</taxon>
        <taxon>Dikarya</taxon>
        <taxon>Ascomycota</taxon>
        <taxon>Pezizomycotina</taxon>
        <taxon>Pezizomycetes</taxon>
        <taxon>Pezizales</taxon>
        <taxon>Ascobolaceae</taxon>
        <taxon>Ascobolus</taxon>
    </lineage>
</organism>
<evidence type="ECO:0008006" key="8">
    <source>
        <dbReference type="Google" id="ProtNLM"/>
    </source>
</evidence>
<accession>A0A3N4ITP6</accession>